<dbReference type="InterPro" id="IPR013783">
    <property type="entry name" value="Ig-like_fold"/>
</dbReference>
<dbReference type="PANTHER" id="PTHR43547:SF2">
    <property type="entry name" value="HYBRID SIGNAL TRANSDUCTION HISTIDINE KINASE C"/>
    <property type="match status" value="1"/>
</dbReference>
<feature type="signal peptide" evidence="4">
    <location>
        <begin position="1"/>
        <end position="25"/>
    </location>
</feature>
<evidence type="ECO:0000313" key="6">
    <source>
        <dbReference type="EMBL" id="MBA9079705.1"/>
    </source>
</evidence>
<evidence type="ECO:0000259" key="5">
    <source>
        <dbReference type="SMART" id="SM00421"/>
    </source>
</evidence>
<dbReference type="EMBL" id="JACJIQ010000028">
    <property type="protein sequence ID" value="MBA9079705.1"/>
    <property type="molecule type" value="Genomic_DNA"/>
</dbReference>
<proteinExistence type="predicted"/>
<keyword evidence="4" id="KW-0732">Signal</keyword>
<dbReference type="RefSeq" id="WP_182514480.1">
    <property type="nucleotide sequence ID" value="NZ_JACJIQ010000028.1"/>
</dbReference>
<dbReference type="Gene3D" id="2.130.10.10">
    <property type="entry name" value="YVTN repeat-like/Quinoprotein amine dehydrogenase"/>
    <property type="match status" value="2"/>
</dbReference>
<dbReference type="Gene3D" id="1.10.10.10">
    <property type="entry name" value="Winged helix-like DNA-binding domain superfamily/Winged helix DNA-binding domain"/>
    <property type="match status" value="1"/>
</dbReference>
<evidence type="ECO:0000313" key="7">
    <source>
        <dbReference type="Proteomes" id="UP000563094"/>
    </source>
</evidence>
<dbReference type="InterPro" id="IPR000792">
    <property type="entry name" value="Tscrpt_reg_LuxR_C"/>
</dbReference>
<keyword evidence="7" id="KW-1185">Reference proteome</keyword>
<dbReference type="Proteomes" id="UP000563094">
    <property type="component" value="Unassembled WGS sequence"/>
</dbReference>
<evidence type="ECO:0000256" key="4">
    <source>
        <dbReference type="SAM" id="SignalP"/>
    </source>
</evidence>
<dbReference type="InterPro" id="IPR011123">
    <property type="entry name" value="Y_Y_Y"/>
</dbReference>
<keyword evidence="1" id="KW-0597">Phosphoprotein</keyword>
<keyword evidence="2" id="KW-0175">Coiled coil</keyword>
<evidence type="ECO:0000256" key="1">
    <source>
        <dbReference type="ARBA" id="ARBA00022553"/>
    </source>
</evidence>
<evidence type="ECO:0000256" key="3">
    <source>
        <dbReference type="SAM" id="Phobius"/>
    </source>
</evidence>
<evidence type="ECO:0000256" key="2">
    <source>
        <dbReference type="SAM" id="Coils"/>
    </source>
</evidence>
<sequence>MTKKFTLFLLLNLGMWWWSLPQALAQPSNDFHFPFVQNYPKLNYQAGNQNWAITKGHNNVMYFGNSDGLLAFDGQYWQLNRMPNKVIVRAVAADTAANRIYAGGFGELGYWHYNHQGKFVYQTLTHLLPKASPLKDEIWKIYVEPDRVIFQSFSAIYIYAQGKITVIKGEHTLLFLLKAKGRYFVEVIAKGLYELKQNKLVLVKGSEFLGMSGVLSVLPFSENSFLIGTAKNGVFLLTDATITPWPNAANDFLKANQLNNGVVLQKDYFAFGTILNGIIIVDREGTVINRINKSSGLQNNTVLSLFTDQEQNLWAGLDNGIDRIEINSPFYFYFDKTGKFGTVYSSIIHAGKIYLGTNQGLFYSDWPSNSPQNYQSLDFKIIEGSQGQVWELALVDDQLFCGHNEGTFLVQGTQFRKISDFKGGWTLKKLSSRQDMLIQGTYTGLVLYRKTQDGSWALSHKIEGFGEPSRYVEQDNNGQLWVSHAYKGLFKLTLSPDLQKVEKIKRYDQRQGLPKDYHINTFRLDGRLVFTSDNGFYVYDAISDSFSKYTELNKKLGSFAKANRIIKAAGSNYWFISQGRVALVSMPQAGTLQVNATPFNMLSGRMVQHYENISRISNSIYLISIDEGFVVYNAAARPAARKTIPPVLIRRVQHTLEAPHVLTELASQKIEIPFKQNSISIAFSLPYYSQIQPKFQYFLEGYSREWSDWSSTTQKEFLNLAQGEYRFKVRAKIENEAISPITQFAFTVGPPWYATYWAYIGYVVLGILLLYVSRHLYLQKLQRDKERIRVKMEQEKEEVLKREALINEQKLVKLRNEQLENELASKSRELANSALSIVSKNELLEGIREEILQLKDATGKKLSADQLKKLQRVIDEGMDRDYDWNLFETSFNEAHENYFKKLKTLHPDLTPKDLKLCAYLRLNMNSKEIASLLNITVRSVEISRYRLRKKLNLDHEKNLVEFLMEV</sequence>
<protein>
    <submittedName>
        <fullName evidence="6">Ligand-binding sensor domain-containing protein/DNA-binding CsgD family transcriptional regulator</fullName>
    </submittedName>
</protein>
<dbReference type="Pfam" id="PF07495">
    <property type="entry name" value="Y_Y_Y"/>
    <property type="match status" value="1"/>
</dbReference>
<feature type="transmembrane region" description="Helical" evidence="3">
    <location>
        <begin position="756"/>
        <end position="777"/>
    </location>
</feature>
<keyword evidence="6" id="KW-0238">DNA-binding</keyword>
<keyword evidence="3" id="KW-1133">Transmembrane helix</keyword>
<dbReference type="InterPro" id="IPR016032">
    <property type="entry name" value="Sig_transdc_resp-reg_C-effctor"/>
</dbReference>
<dbReference type="InterPro" id="IPR015943">
    <property type="entry name" value="WD40/YVTN_repeat-like_dom_sf"/>
</dbReference>
<keyword evidence="3" id="KW-0812">Transmembrane</keyword>
<dbReference type="Gene3D" id="2.60.40.10">
    <property type="entry name" value="Immunoglobulins"/>
    <property type="match status" value="1"/>
</dbReference>
<name>A0A839GW67_9BACT</name>
<dbReference type="SUPFAM" id="SSF46894">
    <property type="entry name" value="C-terminal effector domain of the bipartite response regulators"/>
    <property type="match status" value="1"/>
</dbReference>
<dbReference type="GO" id="GO:0006355">
    <property type="term" value="P:regulation of DNA-templated transcription"/>
    <property type="evidence" value="ECO:0007669"/>
    <property type="project" value="InterPro"/>
</dbReference>
<feature type="domain" description="HTH luxR-type" evidence="5">
    <location>
        <begin position="906"/>
        <end position="963"/>
    </location>
</feature>
<comment type="caution">
    <text evidence="6">The sequence shown here is derived from an EMBL/GenBank/DDBJ whole genome shotgun (WGS) entry which is preliminary data.</text>
</comment>
<dbReference type="InterPro" id="IPR036388">
    <property type="entry name" value="WH-like_DNA-bd_sf"/>
</dbReference>
<dbReference type="SMART" id="SM00421">
    <property type="entry name" value="HTH_LUXR"/>
    <property type="match status" value="1"/>
</dbReference>
<organism evidence="6 7">
    <name type="scientific">Rufibacter quisquiliarum</name>
    <dbReference type="NCBI Taxonomy" id="1549639"/>
    <lineage>
        <taxon>Bacteria</taxon>
        <taxon>Pseudomonadati</taxon>
        <taxon>Bacteroidota</taxon>
        <taxon>Cytophagia</taxon>
        <taxon>Cytophagales</taxon>
        <taxon>Hymenobacteraceae</taxon>
        <taxon>Rufibacter</taxon>
    </lineage>
</organism>
<dbReference type="GO" id="GO:0003677">
    <property type="term" value="F:DNA binding"/>
    <property type="evidence" value="ECO:0007669"/>
    <property type="project" value="UniProtKB-KW"/>
</dbReference>
<dbReference type="AlphaFoldDB" id="A0A839GW67"/>
<reference evidence="6 7" key="1">
    <citation type="submission" date="2020-08" db="EMBL/GenBank/DDBJ databases">
        <title>Genomic Encyclopedia of Type Strains, Phase IV (KMG-IV): sequencing the most valuable type-strain genomes for metagenomic binning, comparative biology and taxonomic classification.</title>
        <authorList>
            <person name="Goeker M."/>
        </authorList>
    </citation>
    <scope>NUCLEOTIDE SEQUENCE [LARGE SCALE GENOMIC DNA]</scope>
    <source>
        <strain evidence="6 7">DSM 29854</strain>
    </source>
</reference>
<feature type="coiled-coil region" evidence="2">
    <location>
        <begin position="778"/>
        <end position="836"/>
    </location>
</feature>
<accession>A0A839GW67</accession>
<gene>
    <name evidence="6" type="ORF">FHS90_004445</name>
</gene>
<dbReference type="PANTHER" id="PTHR43547">
    <property type="entry name" value="TWO-COMPONENT HISTIDINE KINASE"/>
    <property type="match status" value="1"/>
</dbReference>
<feature type="chain" id="PRO_5032270021" evidence="4">
    <location>
        <begin position="26"/>
        <end position="966"/>
    </location>
</feature>
<dbReference type="GO" id="GO:0000155">
    <property type="term" value="F:phosphorelay sensor kinase activity"/>
    <property type="evidence" value="ECO:0007669"/>
    <property type="project" value="TreeGrafter"/>
</dbReference>
<keyword evidence="3" id="KW-0472">Membrane</keyword>